<reference evidence="2 3" key="1">
    <citation type="submission" date="2019-07" db="EMBL/GenBank/DDBJ databases">
        <authorList>
            <person name="Zhou L.-Y."/>
        </authorList>
    </citation>
    <scope>NUCLEOTIDE SEQUENCE [LARGE SCALE GENOMIC DNA]</scope>
    <source>
        <strain evidence="2 3">YIM 101269</strain>
    </source>
</reference>
<evidence type="ECO:0000259" key="1">
    <source>
        <dbReference type="Pfam" id="PF02464"/>
    </source>
</evidence>
<feature type="domain" description="CinA C-terminal" evidence="1">
    <location>
        <begin position="10"/>
        <end position="154"/>
    </location>
</feature>
<organism evidence="2 3">
    <name type="scientific">Tessaracoccus rhinocerotis</name>
    <dbReference type="NCBI Taxonomy" id="1689449"/>
    <lineage>
        <taxon>Bacteria</taxon>
        <taxon>Bacillati</taxon>
        <taxon>Actinomycetota</taxon>
        <taxon>Actinomycetes</taxon>
        <taxon>Propionibacteriales</taxon>
        <taxon>Propionibacteriaceae</taxon>
        <taxon>Tessaracoccus</taxon>
    </lineage>
</organism>
<dbReference type="InterPro" id="IPR008136">
    <property type="entry name" value="CinA_C"/>
</dbReference>
<dbReference type="Proteomes" id="UP000317638">
    <property type="component" value="Unassembled WGS sequence"/>
</dbReference>
<dbReference type="InterPro" id="IPR036653">
    <property type="entry name" value="CinA-like_C"/>
</dbReference>
<dbReference type="SUPFAM" id="SSF142433">
    <property type="entry name" value="CinA-like"/>
    <property type="match status" value="1"/>
</dbReference>
<dbReference type="Gene3D" id="3.90.950.20">
    <property type="entry name" value="CinA-like"/>
    <property type="match status" value="1"/>
</dbReference>
<protein>
    <submittedName>
        <fullName evidence="2">CinA family protein</fullName>
    </submittedName>
</protein>
<name>A0A553K4I9_9ACTN</name>
<dbReference type="EMBL" id="VKKG01000001">
    <property type="protein sequence ID" value="TRY19601.1"/>
    <property type="molecule type" value="Genomic_DNA"/>
</dbReference>
<comment type="caution">
    <text evidence="2">The sequence shown here is derived from an EMBL/GenBank/DDBJ whole genome shotgun (WGS) entry which is preliminary data.</text>
</comment>
<gene>
    <name evidence="2" type="ORF">FOJ82_01490</name>
</gene>
<proteinExistence type="predicted"/>
<accession>A0A553K4I9</accession>
<dbReference type="RefSeq" id="WP_143936687.1">
    <property type="nucleotide sequence ID" value="NZ_VKKG01000001.1"/>
</dbReference>
<dbReference type="AlphaFoldDB" id="A0A553K4I9"/>
<dbReference type="OrthoDB" id="1253990at2"/>
<sequence length="156" mass="15764">MNDSSEHARKHAAGIARLAMAKGLTIGAAESLTSGAIASALGEAEEASSWFRGAVVAYSSQVKFDVLGVAPGPVVTAECAAQMARGARELLGADWAVAVTGAGGPGTEEGQPPGTVYFAVAGPDGAQVQHRLLHGDPGDVVVETVERALEMLLGEL</sequence>
<keyword evidence="3" id="KW-1185">Reference proteome</keyword>
<evidence type="ECO:0000313" key="2">
    <source>
        <dbReference type="EMBL" id="TRY19601.1"/>
    </source>
</evidence>
<dbReference type="NCBIfam" id="TIGR00199">
    <property type="entry name" value="PncC_domain"/>
    <property type="match status" value="1"/>
</dbReference>
<evidence type="ECO:0000313" key="3">
    <source>
        <dbReference type="Proteomes" id="UP000317638"/>
    </source>
</evidence>
<dbReference type="Pfam" id="PF02464">
    <property type="entry name" value="CinA"/>
    <property type="match status" value="1"/>
</dbReference>